<dbReference type="GO" id="GO:0098552">
    <property type="term" value="C:side of membrane"/>
    <property type="evidence" value="ECO:0007669"/>
    <property type="project" value="UniProtKB-KW"/>
</dbReference>
<evidence type="ECO:0000256" key="3">
    <source>
        <dbReference type="ARBA" id="ARBA00022475"/>
    </source>
</evidence>
<reference evidence="11" key="1">
    <citation type="submission" date="2016-08" db="EMBL/GenBank/DDBJ databases">
        <title>VSG repertoire of Trypanosoma brucei EATRO 1125.</title>
        <authorList>
            <person name="Cross G.A."/>
        </authorList>
    </citation>
    <scope>NUCLEOTIDE SEQUENCE</scope>
    <source>
        <strain evidence="11">EATRO 1125</strain>
    </source>
</reference>
<keyword evidence="6" id="KW-0472">Membrane</keyword>
<accession>A0A1J0R4M9</accession>
<dbReference type="AlphaFoldDB" id="A0A1J0R4M9"/>
<comment type="subcellular location">
    <subcellularLocation>
        <location evidence="2">Cell membrane</location>
        <topology evidence="2">Lipid-anchor</topology>
        <topology evidence="2">GPI-anchor</topology>
    </subcellularLocation>
</comment>
<feature type="signal peptide" evidence="9">
    <location>
        <begin position="1"/>
        <end position="21"/>
    </location>
</feature>
<evidence type="ECO:0000313" key="11">
    <source>
        <dbReference type="EMBL" id="APD72784.1"/>
    </source>
</evidence>
<proteinExistence type="predicted"/>
<keyword evidence="7" id="KW-0325">Glycoprotein</keyword>
<protein>
    <submittedName>
        <fullName evidence="11">Variant surface glycoprotein 1125.1525</fullName>
    </submittedName>
</protein>
<dbReference type="GO" id="GO:0005886">
    <property type="term" value="C:plasma membrane"/>
    <property type="evidence" value="ECO:0007669"/>
    <property type="project" value="UniProtKB-SubCell"/>
</dbReference>
<keyword evidence="4" id="KW-0336">GPI-anchor</keyword>
<sequence>MKFLLMQIATVGLAFIRHASAAAGDAQAEFLALCDAWRVASKGQLPAFKAPADDTNYLEILYYNASIADDKWKALLDTPNPEGKWDKMKETLKAADNKLDWEHKWESWRDQRQHTKDATIGKWLHKNPLKQSGPLIASSRHVIQKIAERAAAINDELKKAPTADGTDLISAGNIALQHAMCGIENDFKYDSKTSACTAVGKALNKDTDCAKAKNGLALGHDIVCVCSDTTDAACGPDATNTKAIGDGAGDRIKDTTDLCPNRADVTDLAAETAVALATIQGLIARKKGSSTTTILGASTG</sequence>
<evidence type="ECO:0000256" key="9">
    <source>
        <dbReference type="SAM" id="SignalP"/>
    </source>
</evidence>
<comment type="function">
    <text evidence="1">VSG forms a coat on the surface of the parasite. The trypanosome evades the immune response of the host by expressing a series of antigenically distinct VSGs from an estimated 1000 VSG genes.</text>
</comment>
<evidence type="ECO:0000256" key="4">
    <source>
        <dbReference type="ARBA" id="ARBA00022622"/>
    </source>
</evidence>
<evidence type="ECO:0000256" key="7">
    <source>
        <dbReference type="ARBA" id="ARBA00023180"/>
    </source>
</evidence>
<dbReference type="InterPro" id="IPR025932">
    <property type="entry name" value="Trypano_VSG_B_N_dom"/>
</dbReference>
<evidence type="ECO:0000256" key="5">
    <source>
        <dbReference type="ARBA" id="ARBA00022729"/>
    </source>
</evidence>
<keyword evidence="3" id="KW-1003">Cell membrane</keyword>
<keyword evidence="5 9" id="KW-0732">Signal</keyword>
<name>A0A1J0R4M9_9TRYP</name>
<feature type="chain" id="PRO_5011977902" evidence="9">
    <location>
        <begin position="22"/>
        <end position="300"/>
    </location>
</feature>
<feature type="domain" description="Trypanosome variant surface glycoprotein B-type N-terminal" evidence="10">
    <location>
        <begin position="18"/>
        <end position="299"/>
    </location>
</feature>
<dbReference type="Pfam" id="PF13206">
    <property type="entry name" value="VSG_B"/>
    <property type="match status" value="1"/>
</dbReference>
<evidence type="ECO:0000256" key="8">
    <source>
        <dbReference type="ARBA" id="ARBA00023288"/>
    </source>
</evidence>
<evidence type="ECO:0000259" key="10">
    <source>
        <dbReference type="Pfam" id="PF13206"/>
    </source>
</evidence>
<keyword evidence="8" id="KW-0449">Lipoprotein</keyword>
<organism evidence="11">
    <name type="scientific">Trypanosoma brucei</name>
    <dbReference type="NCBI Taxonomy" id="5691"/>
    <lineage>
        <taxon>Eukaryota</taxon>
        <taxon>Discoba</taxon>
        <taxon>Euglenozoa</taxon>
        <taxon>Kinetoplastea</taxon>
        <taxon>Metakinetoplastina</taxon>
        <taxon>Trypanosomatida</taxon>
        <taxon>Trypanosomatidae</taxon>
        <taxon>Trypanosoma</taxon>
    </lineage>
</organism>
<dbReference type="EMBL" id="KX698828">
    <property type="protein sequence ID" value="APD72784.1"/>
    <property type="molecule type" value="Genomic_DNA"/>
</dbReference>
<evidence type="ECO:0000256" key="2">
    <source>
        <dbReference type="ARBA" id="ARBA00004609"/>
    </source>
</evidence>
<evidence type="ECO:0000256" key="6">
    <source>
        <dbReference type="ARBA" id="ARBA00023136"/>
    </source>
</evidence>
<evidence type="ECO:0000256" key="1">
    <source>
        <dbReference type="ARBA" id="ARBA00002523"/>
    </source>
</evidence>